<accession>A0A398B929</accession>
<dbReference type="AlphaFoldDB" id="A0A398B929"/>
<proteinExistence type="predicted"/>
<protein>
    <recommendedName>
        <fullName evidence="3">HNH endonuclease</fullName>
    </recommendedName>
</protein>
<comment type="caution">
    <text evidence="1">The sequence shown here is derived from an EMBL/GenBank/DDBJ whole genome shotgun (WGS) entry which is preliminary data.</text>
</comment>
<evidence type="ECO:0000313" key="2">
    <source>
        <dbReference type="Proteomes" id="UP000265816"/>
    </source>
</evidence>
<evidence type="ECO:0008006" key="3">
    <source>
        <dbReference type="Google" id="ProtNLM"/>
    </source>
</evidence>
<dbReference type="Proteomes" id="UP000265816">
    <property type="component" value="Unassembled WGS sequence"/>
</dbReference>
<reference evidence="1 2" key="1">
    <citation type="submission" date="2018-08" db="EMBL/GenBank/DDBJ databases">
        <title>Bacillus jemisoniae sp. nov., Bacillus chryseoplanitiae sp. nov., Bacillus resnikiae sp. nov., and Bacillus frankliniae sp. nov., isolated from Viking spacecraft and associated surfaces.</title>
        <authorList>
            <person name="Seuylemezian A."/>
            <person name="Vaishampayan P."/>
        </authorList>
    </citation>
    <scope>NUCLEOTIDE SEQUENCE [LARGE SCALE GENOMIC DNA]</scope>
    <source>
        <strain evidence="1 2">JJ-247</strain>
    </source>
</reference>
<dbReference type="EMBL" id="QWVT01000023">
    <property type="protein sequence ID" value="RID84173.1"/>
    <property type="molecule type" value="Genomic_DNA"/>
</dbReference>
<keyword evidence="2" id="KW-1185">Reference proteome</keyword>
<gene>
    <name evidence="1" type="ORF">D1970_13725</name>
</gene>
<name>A0A398B929_9BACI</name>
<organism evidence="1 2">
    <name type="scientific">Mesobacillus zeae</name>
    <dbReference type="NCBI Taxonomy" id="1917180"/>
    <lineage>
        <taxon>Bacteria</taxon>
        <taxon>Bacillati</taxon>
        <taxon>Bacillota</taxon>
        <taxon>Bacilli</taxon>
        <taxon>Bacillales</taxon>
        <taxon>Bacillaceae</taxon>
        <taxon>Mesobacillus</taxon>
    </lineage>
</organism>
<sequence>MAIVPVDKWVKWNSKKEREKKKYKETYGDLKWNWKEFELHHVKPRQYGGNNDFSYLFPTTSMHRSVVSHWWAAY</sequence>
<evidence type="ECO:0000313" key="1">
    <source>
        <dbReference type="EMBL" id="RID84173.1"/>
    </source>
</evidence>